<organism evidence="1 2">
    <name type="scientific">Metarhizium humberi</name>
    <dbReference type="NCBI Taxonomy" id="2596975"/>
    <lineage>
        <taxon>Eukaryota</taxon>
        <taxon>Fungi</taxon>
        <taxon>Dikarya</taxon>
        <taxon>Ascomycota</taxon>
        <taxon>Pezizomycotina</taxon>
        <taxon>Sordariomycetes</taxon>
        <taxon>Hypocreomycetidae</taxon>
        <taxon>Hypocreales</taxon>
        <taxon>Clavicipitaceae</taxon>
        <taxon>Metarhizium</taxon>
    </lineage>
</organism>
<dbReference type="AlphaFoldDB" id="A0A9P8S3P7"/>
<sequence length="104" mass="11422">MYFITIKSFKAAAIAIIYAQVAFSAPADVISAQEDVECGSLRVIKVNNATLPANIDRNDIRKCAGHPVDSEEDKQGRLLLGKMSPRQKVVLDSKHWGPWAVVDL</sequence>
<protein>
    <submittedName>
        <fullName evidence="1">Uncharacterized protein</fullName>
    </submittedName>
</protein>
<name>A0A9P8S3P7_9HYPO</name>
<dbReference type="EMBL" id="JACEFI010000030">
    <property type="protein sequence ID" value="KAH0592504.1"/>
    <property type="molecule type" value="Genomic_DNA"/>
</dbReference>
<dbReference type="Proteomes" id="UP000764110">
    <property type="component" value="Unassembled WGS sequence"/>
</dbReference>
<gene>
    <name evidence="1" type="ORF">MHUMG1_09776</name>
</gene>
<accession>A0A9P8S3P7</accession>
<keyword evidence="2" id="KW-1185">Reference proteome</keyword>
<evidence type="ECO:0000313" key="2">
    <source>
        <dbReference type="Proteomes" id="UP000764110"/>
    </source>
</evidence>
<comment type="caution">
    <text evidence="1">The sequence shown here is derived from an EMBL/GenBank/DDBJ whole genome shotgun (WGS) entry which is preliminary data.</text>
</comment>
<proteinExistence type="predicted"/>
<reference evidence="1 2" key="1">
    <citation type="submission" date="2020-07" db="EMBL/GenBank/DDBJ databases">
        <title>Metarhizium humberi genome.</title>
        <authorList>
            <person name="Lysoe E."/>
        </authorList>
    </citation>
    <scope>NUCLEOTIDE SEQUENCE [LARGE SCALE GENOMIC DNA]</scope>
    <source>
        <strain evidence="1 2">ESALQ1638</strain>
    </source>
</reference>
<evidence type="ECO:0000313" key="1">
    <source>
        <dbReference type="EMBL" id="KAH0592504.1"/>
    </source>
</evidence>